<dbReference type="Proteomes" id="UP000007015">
    <property type="component" value="Chromosome 9"/>
</dbReference>
<sequence length="426" mass="47961">MATVFPYRWTKTKHLTERPPTHGHPPDAHPWIVLDVCAYIADRRNSTTATIVLSNGRKIQITFCIAPPPLVSYICAWSPATDPAVFFAKEPAVGFVNDNLVFLRVHSDQIYDLIYHASSRPSLKLIHNPYSPYNPYDYLRRIDNVVILPDRRHAAGVDDDDNNSDKDIVLHLTEKVLILDDEQPLVAFVDPWRGMVICNVLDNSSTPGGSSYMPMPSEIFNIHNTYTSSISRDIAIVNGRLTVVRLCLYLDSDDDSDDDDDDDCCAWDLTTWSKPVTCLDDEWREDLKIKSSDVSIDDSTRNACLLPKLDDGCPTTETLQLAHPTFSLMDAHIVYIMGKVDVSDEKALVLTVDMANKRLQEVSMYDAERIVNDFDYAYTHSTISQYFTTAAAVLARQVEAVISVNLAKLFITHLIMEAFGELPNKL</sequence>
<gene>
    <name evidence="2" type="ORF">OsI_32354</name>
</gene>
<accession>A2Z3Y9</accession>
<protein>
    <recommendedName>
        <fullName evidence="1">DUF1618 domain-containing protein</fullName>
    </recommendedName>
</protein>
<dbReference type="Pfam" id="PF07762">
    <property type="entry name" value="DUF1618"/>
    <property type="match status" value="1"/>
</dbReference>
<dbReference type="PANTHER" id="PTHR33074">
    <property type="entry name" value="EXPRESSED PROTEIN-RELATED"/>
    <property type="match status" value="1"/>
</dbReference>
<evidence type="ECO:0000313" key="2">
    <source>
        <dbReference type="EMBL" id="EAZ10050.1"/>
    </source>
</evidence>
<dbReference type="HOGENOM" id="CLU_008956_6_3_1"/>
<keyword evidence="3" id="KW-1185">Reference proteome</keyword>
<dbReference type="Gramene" id="BGIOSGA031246-TA">
    <property type="protein sequence ID" value="BGIOSGA031246-PA"/>
    <property type="gene ID" value="BGIOSGA031246"/>
</dbReference>
<feature type="domain" description="DUF1618" evidence="1">
    <location>
        <begin position="189"/>
        <end position="335"/>
    </location>
</feature>
<organism evidence="2 3">
    <name type="scientific">Oryza sativa subsp. indica</name>
    <name type="common">Rice</name>
    <dbReference type="NCBI Taxonomy" id="39946"/>
    <lineage>
        <taxon>Eukaryota</taxon>
        <taxon>Viridiplantae</taxon>
        <taxon>Streptophyta</taxon>
        <taxon>Embryophyta</taxon>
        <taxon>Tracheophyta</taxon>
        <taxon>Spermatophyta</taxon>
        <taxon>Magnoliopsida</taxon>
        <taxon>Liliopsida</taxon>
        <taxon>Poales</taxon>
        <taxon>Poaceae</taxon>
        <taxon>BOP clade</taxon>
        <taxon>Oryzoideae</taxon>
        <taxon>Oryzeae</taxon>
        <taxon>Oryzinae</taxon>
        <taxon>Oryza</taxon>
        <taxon>Oryza sativa</taxon>
    </lineage>
</organism>
<dbReference type="EMBL" id="CM000134">
    <property type="protein sequence ID" value="EAZ10050.1"/>
    <property type="molecule type" value="Genomic_DNA"/>
</dbReference>
<proteinExistence type="predicted"/>
<evidence type="ECO:0000259" key="1">
    <source>
        <dbReference type="Pfam" id="PF07762"/>
    </source>
</evidence>
<evidence type="ECO:0000313" key="3">
    <source>
        <dbReference type="Proteomes" id="UP000007015"/>
    </source>
</evidence>
<name>A2Z3Y9_ORYSI</name>
<dbReference type="InterPro" id="IPR011676">
    <property type="entry name" value="DUF1618"/>
</dbReference>
<dbReference type="OMA" id="FITHLIM"/>
<dbReference type="PANTHER" id="PTHR33074:SF68">
    <property type="entry name" value="OS09G0557100 PROTEIN"/>
    <property type="match status" value="1"/>
</dbReference>
<dbReference type="AlphaFoldDB" id="A2Z3Y9"/>
<reference evidence="2 3" key="1">
    <citation type="journal article" date="2005" name="PLoS Biol.">
        <title>The genomes of Oryza sativa: a history of duplications.</title>
        <authorList>
            <person name="Yu J."/>
            <person name="Wang J."/>
            <person name="Lin W."/>
            <person name="Li S."/>
            <person name="Li H."/>
            <person name="Zhou J."/>
            <person name="Ni P."/>
            <person name="Dong W."/>
            <person name="Hu S."/>
            <person name="Zeng C."/>
            <person name="Zhang J."/>
            <person name="Zhang Y."/>
            <person name="Li R."/>
            <person name="Xu Z."/>
            <person name="Li S."/>
            <person name="Li X."/>
            <person name="Zheng H."/>
            <person name="Cong L."/>
            <person name="Lin L."/>
            <person name="Yin J."/>
            <person name="Geng J."/>
            <person name="Li G."/>
            <person name="Shi J."/>
            <person name="Liu J."/>
            <person name="Lv H."/>
            <person name="Li J."/>
            <person name="Wang J."/>
            <person name="Deng Y."/>
            <person name="Ran L."/>
            <person name="Shi X."/>
            <person name="Wang X."/>
            <person name="Wu Q."/>
            <person name="Li C."/>
            <person name="Ren X."/>
            <person name="Wang J."/>
            <person name="Wang X."/>
            <person name="Li D."/>
            <person name="Liu D."/>
            <person name="Zhang X."/>
            <person name="Ji Z."/>
            <person name="Zhao W."/>
            <person name="Sun Y."/>
            <person name="Zhang Z."/>
            <person name="Bao J."/>
            <person name="Han Y."/>
            <person name="Dong L."/>
            <person name="Ji J."/>
            <person name="Chen P."/>
            <person name="Wu S."/>
            <person name="Liu J."/>
            <person name="Xiao Y."/>
            <person name="Bu D."/>
            <person name="Tan J."/>
            <person name="Yang L."/>
            <person name="Ye C."/>
            <person name="Zhang J."/>
            <person name="Xu J."/>
            <person name="Zhou Y."/>
            <person name="Yu Y."/>
            <person name="Zhang B."/>
            <person name="Zhuang S."/>
            <person name="Wei H."/>
            <person name="Liu B."/>
            <person name="Lei M."/>
            <person name="Yu H."/>
            <person name="Li Y."/>
            <person name="Xu H."/>
            <person name="Wei S."/>
            <person name="He X."/>
            <person name="Fang L."/>
            <person name="Zhang Z."/>
            <person name="Zhang Y."/>
            <person name="Huang X."/>
            <person name="Su Z."/>
            <person name="Tong W."/>
            <person name="Li J."/>
            <person name="Tong Z."/>
            <person name="Li S."/>
            <person name="Ye J."/>
            <person name="Wang L."/>
            <person name="Fang L."/>
            <person name="Lei T."/>
            <person name="Chen C."/>
            <person name="Chen H."/>
            <person name="Xu Z."/>
            <person name="Li H."/>
            <person name="Huang H."/>
            <person name="Zhang F."/>
            <person name="Xu H."/>
            <person name="Li N."/>
            <person name="Zhao C."/>
            <person name="Li S."/>
            <person name="Dong L."/>
            <person name="Huang Y."/>
            <person name="Li L."/>
            <person name="Xi Y."/>
            <person name="Qi Q."/>
            <person name="Li W."/>
            <person name="Zhang B."/>
            <person name="Hu W."/>
            <person name="Zhang Y."/>
            <person name="Tian X."/>
            <person name="Jiao Y."/>
            <person name="Liang X."/>
            <person name="Jin J."/>
            <person name="Gao L."/>
            <person name="Zheng W."/>
            <person name="Hao B."/>
            <person name="Liu S."/>
            <person name="Wang W."/>
            <person name="Yuan L."/>
            <person name="Cao M."/>
            <person name="McDermott J."/>
            <person name="Samudrala R."/>
            <person name="Wang J."/>
            <person name="Wong G.K."/>
            <person name="Yang H."/>
        </authorList>
    </citation>
    <scope>NUCLEOTIDE SEQUENCE [LARGE SCALE GENOMIC DNA]</scope>
    <source>
        <strain evidence="3">cv. 93-11</strain>
    </source>
</reference>